<keyword evidence="6" id="KW-0862">Zinc</keyword>
<evidence type="ECO:0000256" key="4">
    <source>
        <dbReference type="ARBA" id="ARBA00022723"/>
    </source>
</evidence>
<sequence length="204" mass="22472">MKIYDISVSYYNGMPVFPGDPPPDIKRILSMPDDPANVSMMCMGTHTGTHVDPPIHFIHGGYTVDDIPLDHLYGKAEVVDLTHIDKVISKDDLRDTRSKIILLKTKNSGLWKSQEFVKDYVYIDESAATWLVDNGVKTVGIDYLSIAGFESGEPVHKILLGGKVTVIEGLNLTDIEPGEYTLACLPLKIQYGDGAPARAILVKE</sequence>
<evidence type="ECO:0000256" key="6">
    <source>
        <dbReference type="ARBA" id="ARBA00022833"/>
    </source>
</evidence>
<evidence type="ECO:0000256" key="5">
    <source>
        <dbReference type="ARBA" id="ARBA00022801"/>
    </source>
</evidence>
<evidence type="ECO:0000256" key="7">
    <source>
        <dbReference type="ARBA" id="ARBA00023079"/>
    </source>
</evidence>
<dbReference type="Proteomes" id="UP001320159">
    <property type="component" value="Unassembled WGS sequence"/>
</dbReference>
<dbReference type="GO" id="GO:0046872">
    <property type="term" value="F:metal ion binding"/>
    <property type="evidence" value="ECO:0007669"/>
    <property type="project" value="UniProtKB-KW"/>
</dbReference>
<evidence type="ECO:0000256" key="2">
    <source>
        <dbReference type="ARBA" id="ARBA00005023"/>
    </source>
</evidence>
<dbReference type="InterPro" id="IPR007325">
    <property type="entry name" value="KFase/CYL"/>
</dbReference>
<dbReference type="AlphaFoldDB" id="A0AAP2W7J6"/>
<comment type="caution">
    <text evidence="8">The sequence shown here is derived from an EMBL/GenBank/DDBJ whole genome shotgun (WGS) entry which is preliminary data.</text>
</comment>
<dbReference type="Gene3D" id="3.50.30.50">
    <property type="entry name" value="Putative cyclase"/>
    <property type="match status" value="1"/>
</dbReference>
<proteinExistence type="predicted"/>
<evidence type="ECO:0000256" key="3">
    <source>
        <dbReference type="ARBA" id="ARBA00011738"/>
    </source>
</evidence>
<keyword evidence="9" id="KW-1185">Reference proteome</keyword>
<dbReference type="RefSeq" id="WP_230741986.1">
    <property type="nucleotide sequence ID" value="NZ_PGCK01000007.1"/>
</dbReference>
<protein>
    <submittedName>
        <fullName evidence="8">Cyclase</fullName>
    </submittedName>
</protein>
<dbReference type="GO" id="GO:0019441">
    <property type="term" value="P:L-tryptophan catabolic process to kynurenine"/>
    <property type="evidence" value="ECO:0007669"/>
    <property type="project" value="InterPro"/>
</dbReference>
<keyword evidence="4" id="KW-0479">Metal-binding</keyword>
<dbReference type="Pfam" id="PF04199">
    <property type="entry name" value="Cyclase"/>
    <property type="match status" value="1"/>
</dbReference>
<comment type="cofactor">
    <cofactor evidence="1">
        <name>Zn(2+)</name>
        <dbReference type="ChEBI" id="CHEBI:29105"/>
    </cofactor>
</comment>
<dbReference type="FunFam" id="3.50.30.50:FF:000001">
    <property type="entry name" value="Kynurenine formamidase"/>
    <property type="match status" value="1"/>
</dbReference>
<dbReference type="PANTHER" id="PTHR31118">
    <property type="entry name" value="CYCLASE-LIKE PROTEIN 2"/>
    <property type="match status" value="1"/>
</dbReference>
<dbReference type="EMBL" id="PGCK01000007">
    <property type="protein sequence ID" value="MCD1295136.1"/>
    <property type="molecule type" value="Genomic_DNA"/>
</dbReference>
<name>A0AAP2W7J6_9EURY</name>
<keyword evidence="5" id="KW-0378">Hydrolase</keyword>
<comment type="subunit">
    <text evidence="3">Homodimer.</text>
</comment>
<evidence type="ECO:0000256" key="1">
    <source>
        <dbReference type="ARBA" id="ARBA00001947"/>
    </source>
</evidence>
<dbReference type="SUPFAM" id="SSF102198">
    <property type="entry name" value="Putative cyclase"/>
    <property type="match status" value="1"/>
</dbReference>
<dbReference type="PANTHER" id="PTHR31118:SF12">
    <property type="entry name" value="CYCLASE-LIKE PROTEIN 2"/>
    <property type="match status" value="1"/>
</dbReference>
<evidence type="ECO:0000313" key="9">
    <source>
        <dbReference type="Proteomes" id="UP001320159"/>
    </source>
</evidence>
<keyword evidence="7" id="KW-0823">Tryptophan catabolism</keyword>
<dbReference type="GO" id="GO:0004061">
    <property type="term" value="F:arylformamidase activity"/>
    <property type="evidence" value="ECO:0007669"/>
    <property type="project" value="InterPro"/>
</dbReference>
<comment type="pathway">
    <text evidence="2">Amino-acid degradation.</text>
</comment>
<dbReference type="InterPro" id="IPR037175">
    <property type="entry name" value="KFase_sf"/>
</dbReference>
<evidence type="ECO:0000313" key="8">
    <source>
        <dbReference type="EMBL" id="MCD1295136.1"/>
    </source>
</evidence>
<gene>
    <name evidence="8" type="ORF">CUJ83_09010</name>
</gene>
<organism evidence="8 9">
    <name type="scientific">Methanooceanicella nereidis</name>
    <dbReference type="NCBI Taxonomy" id="2052831"/>
    <lineage>
        <taxon>Archaea</taxon>
        <taxon>Methanobacteriati</taxon>
        <taxon>Methanobacteriota</taxon>
        <taxon>Stenosarchaea group</taxon>
        <taxon>Methanomicrobia</taxon>
        <taxon>Methanocellales</taxon>
        <taxon>Methanocellaceae</taxon>
        <taxon>Methanooceanicella</taxon>
    </lineage>
</organism>
<reference evidence="8 9" key="1">
    <citation type="submission" date="2017-11" db="EMBL/GenBank/DDBJ databases">
        <title>Isolation and Characterization of Family Methanocellaceae Species from Potential Methane Hydrate Area Offshore Southwestern Taiwan.</title>
        <authorList>
            <person name="Zhang W.-L."/>
            <person name="Chen W.-C."/>
            <person name="Lai M.-C."/>
            <person name="Chen S.-C."/>
        </authorList>
    </citation>
    <scope>NUCLEOTIDE SEQUENCE [LARGE SCALE GENOMIC DNA]</scope>
    <source>
        <strain evidence="8 9">CWC-04</strain>
    </source>
</reference>
<accession>A0AAP2W7J6</accession>